<evidence type="ECO:0000313" key="2">
    <source>
        <dbReference type="Proteomes" id="UP001551582"/>
    </source>
</evidence>
<dbReference type="Proteomes" id="UP001551582">
    <property type="component" value="Unassembled WGS sequence"/>
</dbReference>
<comment type="caution">
    <text evidence="1">The sequence shown here is derived from an EMBL/GenBank/DDBJ whole genome shotgun (WGS) entry which is preliminary data.</text>
</comment>
<keyword evidence="2" id="KW-1185">Reference proteome</keyword>
<sequence length="227" mass="24122">MDEGDEDKEFSLAAGEWDAMRAELLRGPEVAGVLVALPEADRPVVHVMSSSILVKRPNAEVQILVGGEDEERAADPAYCRSVVEFLIAALDAVNPAFGRVCMGEPVTPKANLDAVLNRKLRKSVAEARQSLRGYAWVTVCPSELTDALGGADALKRSGAFHRVASLASGGTVLQATETLAAFSNEAMRKTFQALAPVLPPGVPRLNPAAPYARFVPEDAGLFVGGRR</sequence>
<reference evidence="1 2" key="1">
    <citation type="submission" date="2024-06" db="EMBL/GenBank/DDBJ databases">
        <title>The Natural Products Discovery Center: Release of the First 8490 Sequenced Strains for Exploring Actinobacteria Biosynthetic Diversity.</title>
        <authorList>
            <person name="Kalkreuter E."/>
            <person name="Kautsar S.A."/>
            <person name="Yang D."/>
            <person name="Bader C.D."/>
            <person name="Teijaro C.N."/>
            <person name="Fluegel L."/>
            <person name="Davis C.M."/>
            <person name="Simpson J.R."/>
            <person name="Lauterbach L."/>
            <person name="Steele A.D."/>
            <person name="Gui C."/>
            <person name="Meng S."/>
            <person name="Li G."/>
            <person name="Viehrig K."/>
            <person name="Ye F."/>
            <person name="Su P."/>
            <person name="Kiefer A.F."/>
            <person name="Nichols A."/>
            <person name="Cepeda A.J."/>
            <person name="Yan W."/>
            <person name="Fan B."/>
            <person name="Jiang Y."/>
            <person name="Adhikari A."/>
            <person name="Zheng C.-J."/>
            <person name="Schuster L."/>
            <person name="Cowan T.M."/>
            <person name="Smanski M.J."/>
            <person name="Chevrette M.G."/>
            <person name="De Carvalho L.P.S."/>
            <person name="Shen B."/>
        </authorList>
    </citation>
    <scope>NUCLEOTIDE SEQUENCE [LARGE SCALE GENOMIC DNA]</scope>
    <source>
        <strain evidence="1 2">NPDC048274</strain>
    </source>
</reference>
<dbReference type="EMBL" id="JBEZLS010000015">
    <property type="protein sequence ID" value="MEU9353586.1"/>
    <property type="molecule type" value="Genomic_DNA"/>
</dbReference>
<organism evidence="1 2">
    <name type="scientific">Streptomyces griseoloalbus</name>
    <dbReference type="NCBI Taxonomy" id="67303"/>
    <lineage>
        <taxon>Bacteria</taxon>
        <taxon>Bacillati</taxon>
        <taxon>Actinomycetota</taxon>
        <taxon>Actinomycetes</taxon>
        <taxon>Kitasatosporales</taxon>
        <taxon>Streptomycetaceae</taxon>
        <taxon>Streptomyces</taxon>
    </lineage>
</organism>
<evidence type="ECO:0000313" key="1">
    <source>
        <dbReference type="EMBL" id="MEU9353586.1"/>
    </source>
</evidence>
<proteinExistence type="predicted"/>
<protein>
    <submittedName>
        <fullName evidence="1">Uncharacterized protein</fullName>
    </submittedName>
</protein>
<gene>
    <name evidence="1" type="ORF">AB0D65_22020</name>
</gene>
<accession>A0ABV3E8X1</accession>
<name>A0ABV3E8X1_9ACTN</name>
<dbReference type="RefSeq" id="WP_359983525.1">
    <property type="nucleotide sequence ID" value="NZ_JBEZLS010000015.1"/>
</dbReference>